<keyword evidence="2" id="KW-1185">Reference proteome</keyword>
<evidence type="ECO:0008006" key="3">
    <source>
        <dbReference type="Google" id="ProtNLM"/>
    </source>
</evidence>
<proteinExistence type="predicted"/>
<evidence type="ECO:0000313" key="2">
    <source>
        <dbReference type="Proteomes" id="UP001281761"/>
    </source>
</evidence>
<organism evidence="1 2">
    <name type="scientific">Blattamonas nauphoetae</name>
    <dbReference type="NCBI Taxonomy" id="2049346"/>
    <lineage>
        <taxon>Eukaryota</taxon>
        <taxon>Metamonada</taxon>
        <taxon>Preaxostyla</taxon>
        <taxon>Oxymonadida</taxon>
        <taxon>Blattamonas</taxon>
    </lineage>
</organism>
<dbReference type="SUPFAM" id="SSF51126">
    <property type="entry name" value="Pectin lyase-like"/>
    <property type="match status" value="1"/>
</dbReference>
<comment type="caution">
    <text evidence="1">The sequence shown here is derived from an EMBL/GenBank/DDBJ whole genome shotgun (WGS) entry which is preliminary data.</text>
</comment>
<dbReference type="Proteomes" id="UP001281761">
    <property type="component" value="Unassembled WGS sequence"/>
</dbReference>
<accession>A0ABQ9XGS1</accession>
<sequence length="553" mass="57755">MTTGTTSEGALQLAGRTIEIAGEGKDLSILECSQPSSLLSLSSGTVSLEDVGFTQHSLLLSTDRTESLFVVNGGRLTLTSARISRFSINRRHVIEMSGSGSLLSLSNSGSIAIDRCSFVGMKVSGNGGVFSSELNTGNSLSITNSDFDGCESRGKGGALHLVSAVLLASIPKHRFGSSCALVWIRPHSLWHARPSVLVTRPFGAALWIDQNCCSGFVCETVFDLIVEREGQIVVNQVASSLPLSSLSVPISDLTAGRTEELVSISAGSLTAKSCTFGSTTQTMPVRNPSASVALFSVSGGTLTVKGSISSMLSASPPFELSSSAAVVLDSIVTDVGNGQVSTLISQNGGYLSILNTDLRHGRFGETLFCGNMNVEVKSSQFSSLVPHTESDANTLGGLAALHCLELRMTDKEDATGGVHLTLFDAVGAIGETTNESVSSVADISSGDIDCERVIVLCCDATSTATRSSVSFDDSESDLIVCFSFQICIDAGSVRGKENVSVDVLGVGGEGGCDQCHCRPHVNKVALLNNSVLNSKQTASPVTEDHIFSLQLEM</sequence>
<dbReference type="InterPro" id="IPR011050">
    <property type="entry name" value="Pectin_lyase_fold/virulence"/>
</dbReference>
<reference evidence="1 2" key="1">
    <citation type="journal article" date="2022" name="bioRxiv">
        <title>Genomics of Preaxostyla Flagellates Illuminates Evolutionary Transitions and the Path Towards Mitochondrial Loss.</title>
        <authorList>
            <person name="Novak L.V.F."/>
            <person name="Treitli S.C."/>
            <person name="Pyrih J."/>
            <person name="Halakuc P."/>
            <person name="Pipaliya S.V."/>
            <person name="Vacek V."/>
            <person name="Brzon O."/>
            <person name="Soukal P."/>
            <person name="Eme L."/>
            <person name="Dacks J.B."/>
            <person name="Karnkowska A."/>
            <person name="Elias M."/>
            <person name="Hampl V."/>
        </authorList>
    </citation>
    <scope>NUCLEOTIDE SEQUENCE [LARGE SCALE GENOMIC DNA]</scope>
    <source>
        <strain evidence="1">NAU3</strain>
        <tissue evidence="1">Gut</tissue>
    </source>
</reference>
<evidence type="ECO:0000313" key="1">
    <source>
        <dbReference type="EMBL" id="KAK2951643.1"/>
    </source>
</evidence>
<name>A0ABQ9XGS1_9EUKA</name>
<dbReference type="EMBL" id="JARBJD010000115">
    <property type="protein sequence ID" value="KAK2951643.1"/>
    <property type="molecule type" value="Genomic_DNA"/>
</dbReference>
<gene>
    <name evidence="1" type="ORF">BLNAU_13382</name>
</gene>
<protein>
    <recommendedName>
        <fullName evidence="3">Right handed beta helix domain-containing protein</fullName>
    </recommendedName>
</protein>